<evidence type="ECO:0000256" key="2">
    <source>
        <dbReference type="ARBA" id="ARBA00023125"/>
    </source>
</evidence>
<dbReference type="InterPro" id="IPR036390">
    <property type="entry name" value="WH_DNA-bd_sf"/>
</dbReference>
<dbReference type="SUPFAM" id="SSF46785">
    <property type="entry name" value="Winged helix' DNA-binding domain"/>
    <property type="match status" value="1"/>
</dbReference>
<dbReference type="InterPro" id="IPR036388">
    <property type="entry name" value="WH-like_DNA-bd_sf"/>
</dbReference>
<dbReference type="Gene3D" id="1.10.10.10">
    <property type="entry name" value="Winged helix-like DNA-binding domain superfamily/Winged helix DNA-binding domain"/>
    <property type="match status" value="1"/>
</dbReference>
<dbReference type="InterPro" id="IPR011711">
    <property type="entry name" value="GntR_C"/>
</dbReference>
<dbReference type="PANTHER" id="PTHR43537">
    <property type="entry name" value="TRANSCRIPTIONAL REGULATOR, GNTR FAMILY"/>
    <property type="match status" value="1"/>
</dbReference>
<evidence type="ECO:0000256" key="1">
    <source>
        <dbReference type="ARBA" id="ARBA00023015"/>
    </source>
</evidence>
<dbReference type="InterPro" id="IPR000524">
    <property type="entry name" value="Tscrpt_reg_HTH_GntR"/>
</dbReference>
<evidence type="ECO:0000313" key="5">
    <source>
        <dbReference type="EMBL" id="MFD2263921.1"/>
    </source>
</evidence>
<dbReference type="EMBL" id="JBHUIP010000012">
    <property type="protein sequence ID" value="MFD2263921.1"/>
    <property type="molecule type" value="Genomic_DNA"/>
</dbReference>
<proteinExistence type="predicted"/>
<sequence>MDPKMIAAALRQEIDDRSLPPGTVLKQEDLAARFRVSRQPVRQALGHLVAEGLLVQRSDRSLAVAEPNLEATREVRAIRCLLEVEALRLSLPNLTDAQIRKAERLALDLIEEEEIAMIEELDVAFHALLYGACGNGRLLTMIDGLRREGRRSYARQPMGSSERIDYAHQHLALIDACKERDIAAAVAALQRHLMGDKNG</sequence>
<protein>
    <submittedName>
        <fullName evidence="5">GntR family transcriptional regulator</fullName>
    </submittedName>
</protein>
<name>A0ABW5DTV0_9PROT</name>
<dbReference type="InterPro" id="IPR008920">
    <property type="entry name" value="TF_FadR/GntR_C"/>
</dbReference>
<dbReference type="Proteomes" id="UP001597295">
    <property type="component" value="Unassembled WGS sequence"/>
</dbReference>
<dbReference type="PRINTS" id="PR00035">
    <property type="entry name" value="HTHGNTR"/>
</dbReference>
<dbReference type="Pfam" id="PF07729">
    <property type="entry name" value="FCD"/>
    <property type="match status" value="1"/>
</dbReference>
<dbReference type="Gene3D" id="1.20.120.530">
    <property type="entry name" value="GntR ligand-binding domain-like"/>
    <property type="match status" value="1"/>
</dbReference>
<evidence type="ECO:0000256" key="3">
    <source>
        <dbReference type="ARBA" id="ARBA00023163"/>
    </source>
</evidence>
<feature type="domain" description="HTH gntR-type" evidence="4">
    <location>
        <begin position="1"/>
        <end position="67"/>
    </location>
</feature>
<dbReference type="PANTHER" id="PTHR43537:SF49">
    <property type="entry name" value="TRANSCRIPTIONAL REGULATORY PROTEIN"/>
    <property type="match status" value="1"/>
</dbReference>
<evidence type="ECO:0000313" key="6">
    <source>
        <dbReference type="Proteomes" id="UP001597295"/>
    </source>
</evidence>
<reference evidence="6" key="1">
    <citation type="journal article" date="2019" name="Int. J. Syst. Evol. Microbiol.">
        <title>The Global Catalogue of Microorganisms (GCM) 10K type strain sequencing project: providing services to taxonomists for standard genome sequencing and annotation.</title>
        <authorList>
            <consortium name="The Broad Institute Genomics Platform"/>
            <consortium name="The Broad Institute Genome Sequencing Center for Infectious Disease"/>
            <person name="Wu L."/>
            <person name="Ma J."/>
        </authorList>
    </citation>
    <scope>NUCLEOTIDE SEQUENCE [LARGE SCALE GENOMIC DNA]</scope>
    <source>
        <strain evidence="6">CGMCC 1.19062</strain>
    </source>
</reference>
<keyword evidence="3" id="KW-0804">Transcription</keyword>
<keyword evidence="6" id="KW-1185">Reference proteome</keyword>
<dbReference type="SMART" id="SM00895">
    <property type="entry name" value="FCD"/>
    <property type="match status" value="1"/>
</dbReference>
<keyword evidence="2" id="KW-0238">DNA-binding</keyword>
<accession>A0ABW5DTV0</accession>
<evidence type="ECO:0000259" key="4">
    <source>
        <dbReference type="PROSITE" id="PS50949"/>
    </source>
</evidence>
<dbReference type="PROSITE" id="PS50949">
    <property type="entry name" value="HTH_GNTR"/>
    <property type="match status" value="1"/>
</dbReference>
<dbReference type="Pfam" id="PF00392">
    <property type="entry name" value="GntR"/>
    <property type="match status" value="1"/>
</dbReference>
<keyword evidence="1" id="KW-0805">Transcription regulation</keyword>
<comment type="caution">
    <text evidence="5">The sequence shown here is derived from an EMBL/GenBank/DDBJ whole genome shotgun (WGS) entry which is preliminary data.</text>
</comment>
<organism evidence="5 6">
    <name type="scientific">Lacibacterium aquatile</name>
    <dbReference type="NCBI Taxonomy" id="1168082"/>
    <lineage>
        <taxon>Bacteria</taxon>
        <taxon>Pseudomonadati</taxon>
        <taxon>Pseudomonadota</taxon>
        <taxon>Alphaproteobacteria</taxon>
        <taxon>Rhodospirillales</taxon>
        <taxon>Rhodospirillaceae</taxon>
    </lineage>
</organism>
<dbReference type="SUPFAM" id="SSF48008">
    <property type="entry name" value="GntR ligand-binding domain-like"/>
    <property type="match status" value="1"/>
</dbReference>
<gene>
    <name evidence="5" type="ORF">ACFSM5_13550</name>
</gene>
<dbReference type="SMART" id="SM00345">
    <property type="entry name" value="HTH_GNTR"/>
    <property type="match status" value="1"/>
</dbReference>